<evidence type="ECO:0000313" key="2">
    <source>
        <dbReference type="Proteomes" id="UP000195667"/>
    </source>
</evidence>
<gene>
    <name evidence="1" type="ORF">CRENPOLYSF1_170024</name>
</gene>
<proteinExistence type="predicted"/>
<accession>A0A1R4H456</accession>
<dbReference type="EMBL" id="FUKI01000079">
    <property type="protein sequence ID" value="SJM90966.1"/>
    <property type="molecule type" value="Genomic_DNA"/>
</dbReference>
<organism evidence="1 2">
    <name type="scientific">Crenothrix polyspora</name>
    <dbReference type="NCBI Taxonomy" id="360316"/>
    <lineage>
        <taxon>Bacteria</taxon>
        <taxon>Pseudomonadati</taxon>
        <taxon>Pseudomonadota</taxon>
        <taxon>Gammaproteobacteria</taxon>
        <taxon>Methylococcales</taxon>
        <taxon>Crenotrichaceae</taxon>
        <taxon>Crenothrix</taxon>
    </lineage>
</organism>
<dbReference type="AlphaFoldDB" id="A0A1R4H456"/>
<protein>
    <submittedName>
        <fullName evidence="1">Uncharacterized protein</fullName>
    </submittedName>
</protein>
<keyword evidence="2" id="KW-1185">Reference proteome</keyword>
<reference evidence="2" key="1">
    <citation type="submission" date="2017-02" db="EMBL/GenBank/DDBJ databases">
        <authorList>
            <person name="Daims H."/>
        </authorList>
    </citation>
    <scope>NUCLEOTIDE SEQUENCE [LARGE SCALE GENOMIC DNA]</scope>
</reference>
<name>A0A1R4H456_9GAMM</name>
<evidence type="ECO:0000313" key="1">
    <source>
        <dbReference type="EMBL" id="SJM90966.1"/>
    </source>
</evidence>
<sequence length="44" mass="4768">MPKSEHPCMCSGIADNAEGIDMVQVAEMAKEIQLTSNTNTNVCR</sequence>
<dbReference type="Proteomes" id="UP000195667">
    <property type="component" value="Unassembled WGS sequence"/>
</dbReference>